<dbReference type="GO" id="GO:0004856">
    <property type="term" value="F:D-xylulokinase activity"/>
    <property type="evidence" value="ECO:0007669"/>
    <property type="project" value="UniProtKB-EC"/>
</dbReference>
<dbReference type="InterPro" id="IPR000577">
    <property type="entry name" value="Carb_kinase_FGGY"/>
</dbReference>
<dbReference type="AlphaFoldDB" id="A0A4P6LZG7"/>
<evidence type="ECO:0000256" key="2">
    <source>
        <dbReference type="ARBA" id="ARBA00022679"/>
    </source>
</evidence>
<dbReference type="PIRSF" id="PIRSF000538">
    <property type="entry name" value="GlpK"/>
    <property type="match status" value="1"/>
</dbReference>
<feature type="domain" description="Carbohydrate kinase FGGY C-terminal" evidence="5">
    <location>
        <begin position="289"/>
        <end position="451"/>
    </location>
</feature>
<evidence type="ECO:0000259" key="5">
    <source>
        <dbReference type="Pfam" id="PF02782"/>
    </source>
</evidence>
<dbReference type="PANTHER" id="PTHR43095">
    <property type="entry name" value="SUGAR KINASE"/>
    <property type="match status" value="1"/>
</dbReference>
<dbReference type="RefSeq" id="WP_130181052.1">
    <property type="nucleotide sequence ID" value="NZ_CP035945.1"/>
</dbReference>
<dbReference type="KEGG" id="bpro:PMF13cell1_02739"/>
<keyword evidence="2 6" id="KW-0808">Transferase</keyword>
<dbReference type="InterPro" id="IPR018484">
    <property type="entry name" value="FGGY_N"/>
</dbReference>
<organism evidence="6 7">
    <name type="scientific">Blautia producta</name>
    <dbReference type="NCBI Taxonomy" id="33035"/>
    <lineage>
        <taxon>Bacteria</taxon>
        <taxon>Bacillati</taxon>
        <taxon>Bacillota</taxon>
        <taxon>Clostridia</taxon>
        <taxon>Lachnospirales</taxon>
        <taxon>Lachnospiraceae</taxon>
        <taxon>Blautia</taxon>
    </lineage>
</organism>
<evidence type="ECO:0000313" key="7">
    <source>
        <dbReference type="Proteomes" id="UP000289794"/>
    </source>
</evidence>
<name>A0A4P6LZG7_9FIRM</name>
<dbReference type="EC" id="2.7.1.17" evidence="6"/>
<dbReference type="Pfam" id="PF02782">
    <property type="entry name" value="FGGY_C"/>
    <property type="match status" value="1"/>
</dbReference>
<dbReference type="EMBL" id="CP035945">
    <property type="protein sequence ID" value="QBE97185.1"/>
    <property type="molecule type" value="Genomic_DNA"/>
</dbReference>
<evidence type="ECO:0000259" key="4">
    <source>
        <dbReference type="Pfam" id="PF00370"/>
    </source>
</evidence>
<evidence type="ECO:0000256" key="3">
    <source>
        <dbReference type="ARBA" id="ARBA00022777"/>
    </source>
</evidence>
<keyword evidence="3 6" id="KW-0418">Kinase</keyword>
<accession>A0A4P6LZG7</accession>
<dbReference type="InterPro" id="IPR043129">
    <property type="entry name" value="ATPase_NBD"/>
</dbReference>
<gene>
    <name evidence="6" type="primary">xylB_5</name>
    <name evidence="6" type="ORF">PMF13cell1_02739</name>
</gene>
<dbReference type="Proteomes" id="UP000289794">
    <property type="component" value="Chromosome"/>
</dbReference>
<reference evidence="6 7" key="1">
    <citation type="submission" date="2019-01" db="EMBL/GenBank/DDBJ databases">
        <title>PMF-metabolizing Aryl O-demethylase.</title>
        <authorList>
            <person name="Kim M."/>
        </authorList>
    </citation>
    <scope>NUCLEOTIDE SEQUENCE [LARGE SCALE GENOMIC DNA]</scope>
    <source>
        <strain evidence="6 7">PMF1</strain>
    </source>
</reference>
<dbReference type="SUPFAM" id="SSF53067">
    <property type="entry name" value="Actin-like ATPase domain"/>
    <property type="match status" value="2"/>
</dbReference>
<evidence type="ECO:0000256" key="1">
    <source>
        <dbReference type="ARBA" id="ARBA00009156"/>
    </source>
</evidence>
<dbReference type="InterPro" id="IPR050406">
    <property type="entry name" value="FGGY_Carb_Kinase"/>
</dbReference>
<dbReference type="InterPro" id="IPR018485">
    <property type="entry name" value="FGGY_C"/>
</dbReference>
<feature type="domain" description="Carbohydrate kinase FGGY N-terminal" evidence="4">
    <location>
        <begin position="6"/>
        <end position="250"/>
    </location>
</feature>
<dbReference type="Gene3D" id="3.30.420.40">
    <property type="match status" value="2"/>
</dbReference>
<comment type="similarity">
    <text evidence="1">Belongs to the FGGY kinase family.</text>
</comment>
<sequence>MNRQLLMAVDLGTSFIKCGVYDTESICVEEAMEPVKDERPSPGVFIQRGDDLFASVVNCIKVVSEKLGERAQDIAAIAFTGQMSGFMGVGKDWEDITTWSCSLDSRYMPYAKRQMEELKDEFLEISGTNFPQMAPKYEWFKTEYPELSKKIEKYVMISGYVIGRLGELKMEEAVMDRSYASWTGLADIRKDKWSEEICQSIGLKEKYLPKMVESNTICGYLSGRAAREVGLKSGIPLVSGAGDKVAGCLGAANVEAGDIVFEASSYGEISCCVEEYRPDMQEKRLDVLAAAVPGKYYATHFIAGSGITLDWFVNHFVRKEESLKDAFSRIDRAAKAVPAGCDGMMALGLLGGSSMPLIEELKGLFMGFDWSHDAGHFYRALLESFSYDFSLALERVDHLYPEYPWDRVKMIGGGAKSVLWPEMAADITGKTHCTMNRGDVSMWGACILAGNAVGIFDSLEETAKKYVKVSGIYEPGAENCNIYEGRKRLYKAYMQEFPAFYKRLEKYS</sequence>
<dbReference type="PANTHER" id="PTHR43095:SF5">
    <property type="entry name" value="XYLULOSE KINASE"/>
    <property type="match status" value="1"/>
</dbReference>
<dbReference type="Pfam" id="PF00370">
    <property type="entry name" value="FGGY_N"/>
    <property type="match status" value="1"/>
</dbReference>
<proteinExistence type="inferred from homology"/>
<protein>
    <submittedName>
        <fullName evidence="6">Xylulose kinase</fullName>
        <ecNumber evidence="6">2.7.1.17</ecNumber>
    </submittedName>
</protein>
<evidence type="ECO:0000313" key="6">
    <source>
        <dbReference type="EMBL" id="QBE97185.1"/>
    </source>
</evidence>